<dbReference type="AlphaFoldDB" id="A0A0C5AXC7"/>
<dbReference type="RefSeq" id="WP_142910545.1">
    <property type="nucleotide sequence ID" value="NZ_CP060068.1"/>
</dbReference>
<keyword evidence="1" id="KW-0614">Plasmid</keyword>
<name>A0A0C5AXC7_ECOLX</name>
<protein>
    <recommendedName>
        <fullName evidence="2">Helix-turn-helix domain-containing protein</fullName>
    </recommendedName>
</protein>
<dbReference type="EMBL" id="KM107845">
    <property type="protein sequence ID" value="AJL34549.1"/>
    <property type="molecule type" value="Genomic_DNA"/>
</dbReference>
<proteinExistence type="predicted"/>
<geneLocation type="plasmid" evidence="1">
    <name>pSYM9</name>
</geneLocation>
<reference evidence="1" key="1">
    <citation type="submission" date="2014-07" db="EMBL/GenBank/DDBJ databases">
        <title>Complete sequence of probiotic Symbioflor2 E. coli strain G3/10 and draft sequences of Symbioflor2 strains G1/2, G4/9, G5, G6/7 and G8.</title>
        <authorList>
            <person name="Zschuettig A."/>
            <person name="Auerbach C."/>
            <person name="Meltke S."/>
            <person name="Eichhorn C."/>
            <person name="Brandt M."/>
            <person name="Blom J."/>
            <person name="Goesmann A."/>
            <person name="Jarek M."/>
            <person name="Scharfe M."/>
            <person name="Zimmermann K."/>
            <person name="Wassenaar T.M."/>
            <person name="Gunzer F."/>
        </authorList>
    </citation>
    <scope>NUCLEOTIDE SEQUENCE</scope>
    <source>
        <strain evidence="1">G5</strain>
        <plasmid evidence="1">pSYM9</plasmid>
    </source>
</reference>
<evidence type="ECO:0008006" key="2">
    <source>
        <dbReference type="Google" id="ProtNLM"/>
    </source>
</evidence>
<organism evidence="1">
    <name type="scientific">Escherichia coli</name>
    <dbReference type="NCBI Taxonomy" id="562"/>
    <lineage>
        <taxon>Bacteria</taxon>
        <taxon>Pseudomonadati</taxon>
        <taxon>Pseudomonadota</taxon>
        <taxon>Gammaproteobacteria</taxon>
        <taxon>Enterobacterales</taxon>
        <taxon>Enterobacteriaceae</taxon>
        <taxon>Escherichia</taxon>
    </lineage>
</organism>
<evidence type="ECO:0000313" key="1">
    <source>
        <dbReference type="EMBL" id="AJL34549.1"/>
    </source>
</evidence>
<accession>A0A0C5AXC7</accession>
<gene>
    <name evidence="1" type="ORF">EL78_p6520</name>
</gene>
<sequence>MKKRIYTADLAALLNVSLRTLSRLSSRGIVPTPAGRSLRGGHYWLAGNPEIKRFVADQRRPGRASDGVR</sequence>